<dbReference type="InterPro" id="IPR013216">
    <property type="entry name" value="Methyltransf_11"/>
</dbReference>
<dbReference type="AlphaFoldDB" id="A0A914Z343"/>
<keyword evidence="1" id="KW-1133">Transmembrane helix</keyword>
<dbReference type="WBParaSite" id="PSU_v2.g4672.t1">
    <property type="protein sequence ID" value="PSU_v2.g4672.t1"/>
    <property type="gene ID" value="PSU_v2.g4672"/>
</dbReference>
<reference evidence="4" key="1">
    <citation type="submission" date="2022-11" db="UniProtKB">
        <authorList>
            <consortium name="WormBaseParasite"/>
        </authorList>
    </citation>
    <scope>IDENTIFICATION</scope>
</reference>
<evidence type="ECO:0000256" key="1">
    <source>
        <dbReference type="SAM" id="Phobius"/>
    </source>
</evidence>
<dbReference type="SUPFAM" id="SSF53335">
    <property type="entry name" value="S-adenosyl-L-methionine-dependent methyltransferases"/>
    <property type="match status" value="1"/>
</dbReference>
<accession>A0A914Z343</accession>
<dbReference type="Pfam" id="PF08241">
    <property type="entry name" value="Methyltransf_11"/>
    <property type="match status" value="1"/>
</dbReference>
<dbReference type="Proteomes" id="UP000887577">
    <property type="component" value="Unplaced"/>
</dbReference>
<name>A0A914Z343_9BILA</name>
<feature type="domain" description="Methyltransferase type 11" evidence="2">
    <location>
        <begin position="86"/>
        <end position="164"/>
    </location>
</feature>
<dbReference type="InterPro" id="IPR029063">
    <property type="entry name" value="SAM-dependent_MTases_sf"/>
</dbReference>
<evidence type="ECO:0000313" key="4">
    <source>
        <dbReference type="WBParaSite" id="PSU_v2.g4672.t1"/>
    </source>
</evidence>
<keyword evidence="1" id="KW-0812">Transmembrane</keyword>
<dbReference type="Gene3D" id="3.40.50.150">
    <property type="entry name" value="Vaccinia Virus protein VP39"/>
    <property type="match status" value="1"/>
</dbReference>
<evidence type="ECO:0000313" key="3">
    <source>
        <dbReference type="Proteomes" id="UP000887577"/>
    </source>
</evidence>
<protein>
    <submittedName>
        <fullName evidence="4">Methyltransferase type 11 domain-containing protein</fullName>
    </submittedName>
</protein>
<feature type="transmembrane region" description="Helical" evidence="1">
    <location>
        <begin position="20"/>
        <end position="39"/>
    </location>
</feature>
<keyword evidence="3" id="KW-1185">Reference proteome</keyword>
<evidence type="ECO:0000259" key="2">
    <source>
        <dbReference type="Pfam" id="PF08241"/>
    </source>
</evidence>
<organism evidence="3 4">
    <name type="scientific">Panagrolaimus superbus</name>
    <dbReference type="NCBI Taxonomy" id="310955"/>
    <lineage>
        <taxon>Eukaryota</taxon>
        <taxon>Metazoa</taxon>
        <taxon>Ecdysozoa</taxon>
        <taxon>Nematoda</taxon>
        <taxon>Chromadorea</taxon>
        <taxon>Rhabditida</taxon>
        <taxon>Tylenchina</taxon>
        <taxon>Panagrolaimomorpha</taxon>
        <taxon>Panagrolaimoidea</taxon>
        <taxon>Panagrolaimidae</taxon>
        <taxon>Panagrolaimus</taxon>
    </lineage>
</organism>
<dbReference type="CDD" id="cd02440">
    <property type="entry name" value="AdoMet_MTases"/>
    <property type="match status" value="1"/>
</dbReference>
<keyword evidence="1" id="KW-0472">Membrane</keyword>
<proteinExistence type="predicted"/>
<dbReference type="GO" id="GO:0008757">
    <property type="term" value="F:S-adenosylmethionine-dependent methyltransferase activity"/>
    <property type="evidence" value="ECO:0007669"/>
    <property type="project" value="InterPro"/>
</dbReference>
<sequence>MFFIKHLFQKYLNLSIFRFSFHHSAILVLFICILFLSHNHWHLKQKLKKNCKIYDFQRKESYLAHLFLDNLNGIEIGGSLHNPFCLNTINVDFTNASTAYKKQEKEVSGGNYLEVDVVAMGDKLPFKNGTYDFVISSHVIEHFFDPIKTIEEWFRVIKNDGFIFMIIPHKDRTFDKPRNRSTLSELILRHENVNPNPKFVDDHHSVWITEDFLELCQNRSWKVVAMLDKDDKVGNGFTIVLQK</sequence>